<protein>
    <submittedName>
        <fullName evidence="1">Uncharacterized protein</fullName>
    </submittedName>
</protein>
<dbReference type="EnsemblPlants" id="OB04G31530.1">
    <property type="protein sequence ID" value="OB04G31530.1"/>
    <property type="gene ID" value="OB04G31530"/>
</dbReference>
<evidence type="ECO:0000313" key="1">
    <source>
        <dbReference type="EnsemblPlants" id="OB04G31530.1"/>
    </source>
</evidence>
<accession>J3M178</accession>
<dbReference type="Proteomes" id="UP000006038">
    <property type="component" value="Chromosome 4"/>
</dbReference>
<dbReference type="AlphaFoldDB" id="J3M178"/>
<organism evidence="1">
    <name type="scientific">Oryza brachyantha</name>
    <name type="common">malo sina</name>
    <dbReference type="NCBI Taxonomy" id="4533"/>
    <lineage>
        <taxon>Eukaryota</taxon>
        <taxon>Viridiplantae</taxon>
        <taxon>Streptophyta</taxon>
        <taxon>Embryophyta</taxon>
        <taxon>Tracheophyta</taxon>
        <taxon>Spermatophyta</taxon>
        <taxon>Magnoliopsida</taxon>
        <taxon>Liliopsida</taxon>
        <taxon>Poales</taxon>
        <taxon>Poaceae</taxon>
        <taxon>BOP clade</taxon>
        <taxon>Oryzoideae</taxon>
        <taxon>Oryzeae</taxon>
        <taxon>Oryzinae</taxon>
        <taxon>Oryza</taxon>
    </lineage>
</organism>
<reference evidence="1" key="2">
    <citation type="submission" date="2013-04" db="UniProtKB">
        <authorList>
            <consortium name="EnsemblPlants"/>
        </authorList>
    </citation>
    <scope>IDENTIFICATION</scope>
</reference>
<evidence type="ECO:0000313" key="2">
    <source>
        <dbReference type="Proteomes" id="UP000006038"/>
    </source>
</evidence>
<keyword evidence="2" id="KW-1185">Reference proteome</keyword>
<sequence length="101" mass="11181">MSLLVEDNLFGRISFVLIPALLKCSASIEMNTSPPSSVRSINTQSCWSEKSSISTVAILETVTVDTEVNIKSRVLGVGLCRGLWIFRSRKPTKDNVMKYKS</sequence>
<proteinExistence type="predicted"/>
<dbReference type="HOGENOM" id="CLU_2296052_0_0_1"/>
<name>J3M178_ORYBR</name>
<reference evidence="1" key="1">
    <citation type="journal article" date="2013" name="Nat. Commun.">
        <title>Whole-genome sequencing of Oryza brachyantha reveals mechanisms underlying Oryza genome evolution.</title>
        <authorList>
            <person name="Chen J."/>
            <person name="Huang Q."/>
            <person name="Gao D."/>
            <person name="Wang J."/>
            <person name="Lang Y."/>
            <person name="Liu T."/>
            <person name="Li B."/>
            <person name="Bai Z."/>
            <person name="Luis Goicoechea J."/>
            <person name="Liang C."/>
            <person name="Chen C."/>
            <person name="Zhang W."/>
            <person name="Sun S."/>
            <person name="Liao Y."/>
            <person name="Zhang X."/>
            <person name="Yang L."/>
            <person name="Song C."/>
            <person name="Wang M."/>
            <person name="Shi J."/>
            <person name="Liu G."/>
            <person name="Liu J."/>
            <person name="Zhou H."/>
            <person name="Zhou W."/>
            <person name="Yu Q."/>
            <person name="An N."/>
            <person name="Chen Y."/>
            <person name="Cai Q."/>
            <person name="Wang B."/>
            <person name="Liu B."/>
            <person name="Min J."/>
            <person name="Huang Y."/>
            <person name="Wu H."/>
            <person name="Li Z."/>
            <person name="Zhang Y."/>
            <person name="Yin Y."/>
            <person name="Song W."/>
            <person name="Jiang J."/>
            <person name="Jackson S.A."/>
            <person name="Wing R.A."/>
            <person name="Wang J."/>
            <person name="Chen M."/>
        </authorList>
    </citation>
    <scope>NUCLEOTIDE SEQUENCE [LARGE SCALE GENOMIC DNA]</scope>
    <source>
        <strain evidence="1">cv. IRGC 101232</strain>
    </source>
</reference>
<dbReference type="Gramene" id="OB04G31530.1">
    <property type="protein sequence ID" value="OB04G31530.1"/>
    <property type="gene ID" value="OB04G31530"/>
</dbReference>